<feature type="region of interest" description="Disordered" evidence="2">
    <location>
        <begin position="280"/>
        <end position="324"/>
    </location>
</feature>
<dbReference type="SUPFAM" id="SSF48452">
    <property type="entry name" value="TPR-like"/>
    <property type="match status" value="1"/>
</dbReference>
<dbReference type="AlphaFoldDB" id="A0A3S0IDF3"/>
<evidence type="ECO:0000313" key="5">
    <source>
        <dbReference type="Proteomes" id="UP000267418"/>
    </source>
</evidence>
<feature type="chain" id="PRO_5018765262" evidence="3">
    <location>
        <begin position="26"/>
        <end position="324"/>
    </location>
</feature>
<accession>A0A3S0IDF3</accession>
<keyword evidence="1" id="KW-0802">TPR repeat</keyword>
<protein>
    <submittedName>
        <fullName evidence="4">Uncharacterized protein</fullName>
    </submittedName>
</protein>
<dbReference type="SMART" id="SM00028">
    <property type="entry name" value="TPR"/>
    <property type="match status" value="2"/>
</dbReference>
<keyword evidence="3" id="KW-0732">Signal</keyword>
<feature type="compositionally biased region" description="Polar residues" evidence="2">
    <location>
        <begin position="314"/>
        <end position="324"/>
    </location>
</feature>
<dbReference type="Proteomes" id="UP000267418">
    <property type="component" value="Unassembled WGS sequence"/>
</dbReference>
<proteinExistence type="predicted"/>
<dbReference type="InterPro" id="IPR019734">
    <property type="entry name" value="TPR_rpt"/>
</dbReference>
<dbReference type="InterPro" id="IPR011990">
    <property type="entry name" value="TPR-like_helical_dom_sf"/>
</dbReference>
<comment type="caution">
    <text evidence="4">The sequence shown here is derived from an EMBL/GenBank/DDBJ whole genome shotgun (WGS) entry which is preliminary data.</text>
</comment>
<feature type="repeat" description="TPR" evidence="1">
    <location>
        <begin position="164"/>
        <end position="197"/>
    </location>
</feature>
<evidence type="ECO:0000256" key="2">
    <source>
        <dbReference type="SAM" id="MobiDB-lite"/>
    </source>
</evidence>
<dbReference type="OrthoDB" id="8535852at2"/>
<dbReference type="PROSITE" id="PS50005">
    <property type="entry name" value="TPR"/>
    <property type="match status" value="2"/>
</dbReference>
<feature type="compositionally biased region" description="Low complexity" evidence="2">
    <location>
        <begin position="301"/>
        <end position="311"/>
    </location>
</feature>
<reference evidence="4 5" key="1">
    <citation type="submission" date="2018-12" db="EMBL/GenBank/DDBJ databases">
        <title>The genome of Variovorax gossypii DSM 100435.</title>
        <authorList>
            <person name="Gao J."/>
            <person name="Sun J."/>
        </authorList>
    </citation>
    <scope>NUCLEOTIDE SEQUENCE [LARGE SCALE GENOMIC DNA]</scope>
    <source>
        <strain evidence="4 5">DSM 100435</strain>
    </source>
</reference>
<evidence type="ECO:0000256" key="1">
    <source>
        <dbReference type="PROSITE-ProRule" id="PRU00339"/>
    </source>
</evidence>
<gene>
    <name evidence="4" type="ORF">EJP69_15655</name>
</gene>
<dbReference type="PROSITE" id="PS51257">
    <property type="entry name" value="PROKAR_LIPOPROTEIN"/>
    <property type="match status" value="1"/>
</dbReference>
<dbReference type="RefSeq" id="WP_093206585.1">
    <property type="nucleotide sequence ID" value="NZ_RXOE01000003.1"/>
</dbReference>
<evidence type="ECO:0000313" key="4">
    <source>
        <dbReference type="EMBL" id="RTQ33803.1"/>
    </source>
</evidence>
<name>A0A3S0IDF3_9BURK</name>
<feature type="repeat" description="TPR" evidence="1">
    <location>
        <begin position="130"/>
        <end position="163"/>
    </location>
</feature>
<evidence type="ECO:0000256" key="3">
    <source>
        <dbReference type="SAM" id="SignalP"/>
    </source>
</evidence>
<sequence>MKTENLPARTLAASRLLACVAAAIAITGCGTLKDQYAATADAQQRASAEAAADTKAGAAVDTKATYLKLVEQMQKEGLWFASLAHIDALEQRWGVSPESTRMRADALRQAGQAEASEQAYKRLIGTPLESAGYRGLGLLAGARGSYAEAAQLLRQAQRLTPTDAALLSDLGYASLRAGQIADARLPLMQALQLRPDSAQAQSNLALYLEVTDQGEQANRLMEANRMSPAARAAVRDAAQQLRAGGVAPAATGASPAPVAVRPLPSTAALAREDAAPPPLMLKASRWSGNGGIRTASQLNPAAADATANAAAVSLSPNSTSRGTP</sequence>
<feature type="signal peptide" evidence="3">
    <location>
        <begin position="1"/>
        <end position="25"/>
    </location>
</feature>
<dbReference type="Gene3D" id="1.25.40.10">
    <property type="entry name" value="Tetratricopeptide repeat domain"/>
    <property type="match status" value="1"/>
</dbReference>
<keyword evidence="5" id="KW-1185">Reference proteome</keyword>
<dbReference type="EMBL" id="RXOE01000003">
    <property type="protein sequence ID" value="RTQ33803.1"/>
    <property type="molecule type" value="Genomic_DNA"/>
</dbReference>
<organism evidence="4 5">
    <name type="scientific">Variovorax gossypii</name>
    <dbReference type="NCBI Taxonomy" id="1679495"/>
    <lineage>
        <taxon>Bacteria</taxon>
        <taxon>Pseudomonadati</taxon>
        <taxon>Pseudomonadota</taxon>
        <taxon>Betaproteobacteria</taxon>
        <taxon>Burkholderiales</taxon>
        <taxon>Comamonadaceae</taxon>
        <taxon>Variovorax</taxon>
    </lineage>
</organism>